<gene>
    <name evidence="4" type="ORF">F5891DRAFT_980381</name>
</gene>
<comment type="similarity">
    <text evidence="1">Belongs to the ribonucleoside diphosphate reductase large chain family.</text>
</comment>
<dbReference type="GeneID" id="64671292"/>
<keyword evidence="5" id="KW-1185">Reference proteome</keyword>
<feature type="domain" description="Ribonucleotide reductase large subunit C-terminal" evidence="3">
    <location>
        <begin position="1"/>
        <end position="82"/>
    </location>
</feature>
<evidence type="ECO:0000256" key="1">
    <source>
        <dbReference type="ARBA" id="ARBA00010406"/>
    </source>
</evidence>
<evidence type="ECO:0000313" key="4">
    <source>
        <dbReference type="EMBL" id="KAG1900440.1"/>
    </source>
</evidence>
<dbReference type="GO" id="GO:0004748">
    <property type="term" value="F:ribonucleoside-diphosphate reductase activity, thioredoxin disulfide as acceptor"/>
    <property type="evidence" value="ECO:0007669"/>
    <property type="project" value="TreeGrafter"/>
</dbReference>
<dbReference type="EMBL" id="JABBWK010000027">
    <property type="protein sequence ID" value="KAG1900440.1"/>
    <property type="molecule type" value="Genomic_DNA"/>
</dbReference>
<dbReference type="Gene3D" id="3.20.70.20">
    <property type="match status" value="1"/>
</dbReference>
<evidence type="ECO:0000256" key="2">
    <source>
        <dbReference type="SAM" id="MobiDB-lite"/>
    </source>
</evidence>
<sequence>MPTVSTSQILSFNGALGPTSVSTLAVSSLVNSRLNLVDCGLCNDDMKNMIIAHNGSVTNISSIPNDTKTIYKTIWEISQRKSSTLLPTVEHSSPTVCQLTSMARSEIGMYYLGTCPAAQAVQFTIDQNLLKHSYSSPLHRVSLPSNFNDNGVTPSSSGPSGANKVDPEYAAALGFQRESKLEEAKMMCSLENKEACLTCSGQRRCDRQDM</sequence>
<organism evidence="4 5">
    <name type="scientific">Suillus fuscotomentosus</name>
    <dbReference type="NCBI Taxonomy" id="1912939"/>
    <lineage>
        <taxon>Eukaryota</taxon>
        <taxon>Fungi</taxon>
        <taxon>Dikarya</taxon>
        <taxon>Basidiomycota</taxon>
        <taxon>Agaricomycotina</taxon>
        <taxon>Agaricomycetes</taxon>
        <taxon>Agaricomycetidae</taxon>
        <taxon>Boletales</taxon>
        <taxon>Suillineae</taxon>
        <taxon>Suillaceae</taxon>
        <taxon>Suillus</taxon>
    </lineage>
</organism>
<accession>A0AAD4E6E3</accession>
<dbReference type="PANTHER" id="PTHR11573:SF6">
    <property type="entry name" value="RIBONUCLEOSIDE-DIPHOSPHATE REDUCTASE LARGE SUBUNIT"/>
    <property type="match status" value="1"/>
</dbReference>
<dbReference type="AlphaFoldDB" id="A0AAD4E6E3"/>
<dbReference type="InterPro" id="IPR039718">
    <property type="entry name" value="Rrm1"/>
</dbReference>
<feature type="region of interest" description="Disordered" evidence="2">
    <location>
        <begin position="145"/>
        <end position="164"/>
    </location>
</feature>
<dbReference type="Proteomes" id="UP001195769">
    <property type="component" value="Unassembled WGS sequence"/>
</dbReference>
<dbReference type="GO" id="GO:0009263">
    <property type="term" value="P:deoxyribonucleotide biosynthetic process"/>
    <property type="evidence" value="ECO:0007669"/>
    <property type="project" value="TreeGrafter"/>
</dbReference>
<evidence type="ECO:0000313" key="5">
    <source>
        <dbReference type="Proteomes" id="UP001195769"/>
    </source>
</evidence>
<dbReference type="GO" id="GO:0005524">
    <property type="term" value="F:ATP binding"/>
    <property type="evidence" value="ECO:0007669"/>
    <property type="project" value="TreeGrafter"/>
</dbReference>
<evidence type="ECO:0000259" key="3">
    <source>
        <dbReference type="Pfam" id="PF02867"/>
    </source>
</evidence>
<dbReference type="InterPro" id="IPR000788">
    <property type="entry name" value="RNR_lg_C"/>
</dbReference>
<feature type="compositionally biased region" description="Polar residues" evidence="2">
    <location>
        <begin position="145"/>
        <end position="160"/>
    </location>
</feature>
<dbReference type="RefSeq" id="XP_041226016.1">
    <property type="nucleotide sequence ID" value="XM_041376994.1"/>
</dbReference>
<dbReference type="PANTHER" id="PTHR11573">
    <property type="entry name" value="RIBONUCLEOSIDE-DIPHOSPHATE REDUCTASE LARGE CHAIN"/>
    <property type="match status" value="1"/>
</dbReference>
<proteinExistence type="inferred from homology"/>
<protein>
    <recommendedName>
        <fullName evidence="3">Ribonucleotide reductase large subunit C-terminal domain-containing protein</fullName>
    </recommendedName>
</protein>
<comment type="caution">
    <text evidence="4">The sequence shown here is derived from an EMBL/GenBank/DDBJ whole genome shotgun (WGS) entry which is preliminary data.</text>
</comment>
<reference evidence="4" key="1">
    <citation type="journal article" date="2020" name="New Phytol.">
        <title>Comparative genomics reveals dynamic genome evolution in host specialist ectomycorrhizal fungi.</title>
        <authorList>
            <person name="Lofgren L.A."/>
            <person name="Nguyen N.H."/>
            <person name="Vilgalys R."/>
            <person name="Ruytinx J."/>
            <person name="Liao H.L."/>
            <person name="Branco S."/>
            <person name="Kuo A."/>
            <person name="LaButti K."/>
            <person name="Lipzen A."/>
            <person name="Andreopoulos W."/>
            <person name="Pangilinan J."/>
            <person name="Riley R."/>
            <person name="Hundley H."/>
            <person name="Na H."/>
            <person name="Barry K."/>
            <person name="Grigoriev I.V."/>
            <person name="Stajich J.E."/>
            <person name="Kennedy P.G."/>
        </authorList>
    </citation>
    <scope>NUCLEOTIDE SEQUENCE</scope>
    <source>
        <strain evidence="4">FC203</strain>
    </source>
</reference>
<name>A0AAD4E6E3_9AGAM</name>
<dbReference type="GO" id="GO:0005971">
    <property type="term" value="C:ribonucleoside-diphosphate reductase complex"/>
    <property type="evidence" value="ECO:0007669"/>
    <property type="project" value="TreeGrafter"/>
</dbReference>
<dbReference type="Pfam" id="PF02867">
    <property type="entry name" value="Ribonuc_red_lgC"/>
    <property type="match status" value="1"/>
</dbReference>